<gene>
    <name evidence="3" type="ORF">CAP_0029</name>
</gene>
<feature type="compositionally biased region" description="Basic and acidic residues" evidence="1">
    <location>
        <begin position="363"/>
        <end position="381"/>
    </location>
</feature>
<dbReference type="Gene3D" id="4.10.1080.10">
    <property type="entry name" value="TSP type-3 repeat"/>
    <property type="match status" value="1"/>
</dbReference>
<dbReference type="SUPFAM" id="SSF103088">
    <property type="entry name" value="OmpA-like"/>
    <property type="match status" value="1"/>
</dbReference>
<feature type="compositionally biased region" description="Basic and acidic residues" evidence="1">
    <location>
        <begin position="467"/>
        <end position="476"/>
    </location>
</feature>
<proteinExistence type="predicted"/>
<dbReference type="InterPro" id="IPR036737">
    <property type="entry name" value="OmpA-like_sf"/>
</dbReference>
<name>A0A017TJC9_9BACT</name>
<feature type="compositionally biased region" description="Acidic residues" evidence="1">
    <location>
        <begin position="448"/>
        <end position="465"/>
    </location>
</feature>
<feature type="region of interest" description="Disordered" evidence="1">
    <location>
        <begin position="337"/>
        <end position="527"/>
    </location>
</feature>
<dbReference type="PANTHER" id="PTHR10199:SF119">
    <property type="entry name" value="RE20510P"/>
    <property type="match status" value="1"/>
</dbReference>
<dbReference type="eggNOG" id="COG2885">
    <property type="taxonomic scope" value="Bacteria"/>
</dbReference>
<protein>
    <submittedName>
        <fullName evidence="3">OmpA protein</fullName>
    </submittedName>
</protein>
<feature type="compositionally biased region" description="Basic and acidic residues" evidence="1">
    <location>
        <begin position="396"/>
        <end position="416"/>
    </location>
</feature>
<dbReference type="Gene3D" id="3.30.1330.60">
    <property type="entry name" value="OmpA-like domain"/>
    <property type="match status" value="1"/>
</dbReference>
<feature type="compositionally biased region" description="Pro residues" evidence="1">
    <location>
        <begin position="656"/>
        <end position="675"/>
    </location>
</feature>
<dbReference type="Proteomes" id="UP000019678">
    <property type="component" value="Unassembled WGS sequence"/>
</dbReference>
<feature type="region of interest" description="Disordered" evidence="1">
    <location>
        <begin position="613"/>
        <end position="675"/>
    </location>
</feature>
<dbReference type="EMBL" id="ASRX01000001">
    <property type="protein sequence ID" value="EYF08945.1"/>
    <property type="molecule type" value="Genomic_DNA"/>
</dbReference>
<sequence length="675" mass="70391">MRSLLASGLLAVCATETPAQAADCAPAGDLSPCIDADNLWLRPGGGPFFSIASTGTAPPGKASFGLALSYQSRPLGLVVPGPSAEGTTVNVLDNVLNATFLWSLGLTDRLELTLAAPLTLYQDGSGLAGVLNTEEELQRSAIRDARVGLAFAILPRARVGASGAFALAARLDLGLPSGDETVFAGSSMATATPSVVADLQLGRFAVAAEAGARLREATNLAGSVVGSQLLGALGVSYEVIPERWLTVSTEAFALYTLAEQPSSPLVPAEWILSARTAPFLAGDVSLSLGGGGAIPLAEESAVTAPRFRFTLAARYAPSGRDTDGDGVLDRDDACVTLPEDRDGFQDKDGCPDPDNDGDGIPDAQDRCRDAAETVDGYRDEDGCPDPDDDGDGVPDAEDRCRNEPEDKDGYQDKDGCPDPDNDGDGIPDERDVCPNGAEDIDGFKDEDGCPDPDNDLDQVLDESDLCPDAKEDRDGFQDDDGCPEPDNDEDGILDQDDACPSTPETIDGKADDDGCPEPGGKPAVRWQNEQPIVDGLARFTPGGAKMPATLEAQFRMAAQLMRGRMPLASVIVEAYPDRSGDGSTRGMEVAAARADAVKRILTAAGIPAEVITPAAGDPTLKRPAGAPQIEITVTRSPRSSARRTRTAPAKEAPTPGQQPPTPNSPLPKPAEVPHR</sequence>
<evidence type="ECO:0000256" key="2">
    <source>
        <dbReference type="SAM" id="SignalP"/>
    </source>
</evidence>
<feature type="compositionally biased region" description="Acidic residues" evidence="1">
    <location>
        <begin position="417"/>
        <end position="426"/>
    </location>
</feature>
<feature type="compositionally biased region" description="Basic and acidic residues" evidence="1">
    <location>
        <begin position="337"/>
        <end position="350"/>
    </location>
</feature>
<feature type="chain" id="PRO_5001500378" evidence="2">
    <location>
        <begin position="22"/>
        <end position="675"/>
    </location>
</feature>
<feature type="compositionally biased region" description="Acidic residues" evidence="1">
    <location>
        <begin position="382"/>
        <end position="395"/>
    </location>
</feature>
<dbReference type="PANTHER" id="PTHR10199">
    <property type="entry name" value="THROMBOSPONDIN"/>
    <property type="match status" value="1"/>
</dbReference>
<evidence type="ECO:0000256" key="1">
    <source>
        <dbReference type="SAM" id="MobiDB-lite"/>
    </source>
</evidence>
<organism evidence="3 4">
    <name type="scientific">Chondromyces apiculatus DSM 436</name>
    <dbReference type="NCBI Taxonomy" id="1192034"/>
    <lineage>
        <taxon>Bacteria</taxon>
        <taxon>Pseudomonadati</taxon>
        <taxon>Myxococcota</taxon>
        <taxon>Polyangia</taxon>
        <taxon>Polyangiales</taxon>
        <taxon>Polyangiaceae</taxon>
        <taxon>Chondromyces</taxon>
    </lineage>
</organism>
<dbReference type="InterPro" id="IPR028974">
    <property type="entry name" value="TSP_type-3_rpt"/>
</dbReference>
<feature type="compositionally biased region" description="Acidic residues" evidence="1">
    <location>
        <begin position="477"/>
        <end position="497"/>
    </location>
</feature>
<comment type="caution">
    <text evidence="3">The sequence shown here is derived from an EMBL/GenBank/DDBJ whole genome shotgun (WGS) entry which is preliminary data.</text>
</comment>
<evidence type="ECO:0000313" key="4">
    <source>
        <dbReference type="Proteomes" id="UP000019678"/>
    </source>
</evidence>
<dbReference type="GO" id="GO:0005509">
    <property type="term" value="F:calcium ion binding"/>
    <property type="evidence" value="ECO:0007669"/>
    <property type="project" value="InterPro"/>
</dbReference>
<dbReference type="AlphaFoldDB" id="A0A017TJC9"/>
<feature type="signal peptide" evidence="2">
    <location>
        <begin position="1"/>
        <end position="21"/>
    </location>
</feature>
<evidence type="ECO:0000313" key="3">
    <source>
        <dbReference type="EMBL" id="EYF08945.1"/>
    </source>
</evidence>
<keyword evidence="2" id="KW-0732">Signal</keyword>
<reference evidence="3 4" key="1">
    <citation type="submission" date="2013-05" db="EMBL/GenBank/DDBJ databases">
        <title>Genome assembly of Chondromyces apiculatus DSM 436.</title>
        <authorList>
            <person name="Sharma G."/>
            <person name="Khatri I."/>
            <person name="Kaur C."/>
            <person name="Mayilraj S."/>
            <person name="Subramanian S."/>
        </authorList>
    </citation>
    <scope>NUCLEOTIDE SEQUENCE [LARGE SCALE GENOMIC DNA]</scope>
    <source>
        <strain evidence="3 4">DSM 436</strain>
    </source>
</reference>
<keyword evidence="4" id="KW-1185">Reference proteome</keyword>
<dbReference type="STRING" id="1192034.CAP_0029"/>
<accession>A0A017TJC9</accession>